<dbReference type="STRING" id="1071679.BG57_13615"/>
<dbReference type="Proteomes" id="UP000027439">
    <property type="component" value="Unassembled WGS sequence"/>
</dbReference>
<evidence type="ECO:0000313" key="2">
    <source>
        <dbReference type="EMBL" id="GGD94396.1"/>
    </source>
</evidence>
<reference evidence="2" key="1">
    <citation type="journal article" date="2014" name="Int. J. Syst. Evol. Microbiol.">
        <title>Complete genome of a new Firmicutes species belonging to the dominant human colonic microbiota ('Ruminococcus bicirculans') reveals two chromosomes and a selective capacity to utilize plant glucans.</title>
        <authorList>
            <consortium name="NISC Comparative Sequencing Program"/>
            <person name="Wegmann U."/>
            <person name="Louis P."/>
            <person name="Goesmann A."/>
            <person name="Henrissat B."/>
            <person name="Duncan S.H."/>
            <person name="Flint H.J."/>
        </authorList>
    </citation>
    <scope>NUCLEOTIDE SEQUENCE</scope>
    <source>
        <strain evidence="2">CGMCC 1.11013</strain>
    </source>
</reference>
<reference evidence="2" key="4">
    <citation type="submission" date="2024-05" db="EMBL/GenBank/DDBJ databases">
        <authorList>
            <person name="Sun Q."/>
            <person name="Zhou Y."/>
        </authorList>
    </citation>
    <scope>NUCLEOTIDE SEQUENCE</scope>
    <source>
        <strain evidence="2">CGMCC 1.11013</strain>
    </source>
</reference>
<dbReference type="RefSeq" id="WP_035967741.1">
    <property type="nucleotide sequence ID" value="NZ_BMEG01000014.1"/>
</dbReference>
<evidence type="ECO:0000313" key="4">
    <source>
        <dbReference type="Proteomes" id="UP000027439"/>
    </source>
</evidence>
<dbReference type="InterPro" id="IPR036259">
    <property type="entry name" value="MFS_trans_sf"/>
</dbReference>
<reference evidence="5" key="3">
    <citation type="journal article" date="2019" name="Int. J. Syst. Evol. Microbiol.">
        <title>The Global Catalogue of Microorganisms (GCM) 10K type strain sequencing project: providing services to taxonomists for standard genome sequencing and annotation.</title>
        <authorList>
            <consortium name="The Broad Institute Genomics Platform"/>
            <consortium name="The Broad Institute Genome Sequencing Center for Infectious Disease"/>
            <person name="Wu L."/>
            <person name="Ma J."/>
        </authorList>
    </citation>
    <scope>NUCLEOTIDE SEQUENCE [LARGE SCALE GENOMIC DNA]</scope>
    <source>
        <strain evidence="5">CGMCC 1.11013</strain>
    </source>
</reference>
<feature type="transmembrane region" description="Helical" evidence="1">
    <location>
        <begin position="50"/>
        <end position="74"/>
    </location>
</feature>
<keyword evidence="1" id="KW-0812">Transmembrane</keyword>
<keyword evidence="1" id="KW-0472">Membrane</keyword>
<protein>
    <recommendedName>
        <fullName evidence="6">Major facilitator superfamily (MFS) profile domain-containing protein</fullName>
    </recommendedName>
</protein>
<evidence type="ECO:0008006" key="6">
    <source>
        <dbReference type="Google" id="ProtNLM"/>
    </source>
</evidence>
<dbReference type="SUPFAM" id="SSF103473">
    <property type="entry name" value="MFS general substrate transporter"/>
    <property type="match status" value="1"/>
</dbReference>
<evidence type="ECO:0000313" key="3">
    <source>
        <dbReference type="EMBL" id="KDR31105.1"/>
    </source>
</evidence>
<keyword evidence="1" id="KW-1133">Transmembrane helix</keyword>
<gene>
    <name evidence="3" type="ORF">BG57_13615</name>
    <name evidence="2" type="ORF">GCM10010985_56310</name>
</gene>
<dbReference type="EMBL" id="JFHE01000024">
    <property type="protein sequence ID" value="KDR31105.1"/>
    <property type="molecule type" value="Genomic_DNA"/>
</dbReference>
<name>A0A069NRZ0_9BURK</name>
<feature type="transmembrane region" description="Helical" evidence="1">
    <location>
        <begin position="15"/>
        <end position="38"/>
    </location>
</feature>
<organism evidence="3 4">
    <name type="scientific">Caballeronia grimmiae</name>
    <dbReference type="NCBI Taxonomy" id="1071679"/>
    <lineage>
        <taxon>Bacteria</taxon>
        <taxon>Pseudomonadati</taxon>
        <taxon>Pseudomonadota</taxon>
        <taxon>Betaproteobacteria</taxon>
        <taxon>Burkholderiales</taxon>
        <taxon>Burkholderiaceae</taxon>
        <taxon>Caballeronia</taxon>
    </lineage>
</organism>
<reference evidence="3 4" key="2">
    <citation type="submission" date="2014-03" db="EMBL/GenBank/DDBJ databases">
        <title>Draft Genome Sequences of Four Burkholderia Strains.</title>
        <authorList>
            <person name="Liu X.Y."/>
            <person name="Li C.X."/>
            <person name="Xu J.H."/>
        </authorList>
    </citation>
    <scope>NUCLEOTIDE SEQUENCE [LARGE SCALE GENOMIC DNA]</scope>
    <source>
        <strain evidence="3 4">R27</strain>
    </source>
</reference>
<sequence length="75" mass="8057">MPAFHLMVAQPTVGMYVLCITGLTACVMVFQGAMPAFVAELFPHDTRTACIAIVHNLTFAVLAGLSLMICTWIAN</sequence>
<comment type="caution">
    <text evidence="3">The sequence shown here is derived from an EMBL/GenBank/DDBJ whole genome shotgun (WGS) entry which is preliminary data.</text>
</comment>
<accession>A0A069NRZ0</accession>
<dbReference type="Proteomes" id="UP000597138">
    <property type="component" value="Unassembled WGS sequence"/>
</dbReference>
<evidence type="ECO:0000256" key="1">
    <source>
        <dbReference type="SAM" id="Phobius"/>
    </source>
</evidence>
<dbReference type="EMBL" id="BMEG01000014">
    <property type="protein sequence ID" value="GGD94396.1"/>
    <property type="molecule type" value="Genomic_DNA"/>
</dbReference>
<keyword evidence="5" id="KW-1185">Reference proteome</keyword>
<proteinExistence type="predicted"/>
<dbReference type="AlphaFoldDB" id="A0A069NRZ0"/>
<evidence type="ECO:0000313" key="5">
    <source>
        <dbReference type="Proteomes" id="UP000597138"/>
    </source>
</evidence>